<evidence type="ECO:0000313" key="3">
    <source>
        <dbReference type="Proteomes" id="UP000245764"/>
    </source>
</evidence>
<feature type="compositionally biased region" description="Pro residues" evidence="1">
    <location>
        <begin position="95"/>
        <end position="107"/>
    </location>
</feature>
<organism evidence="2 3">
    <name type="scientific">Zymoseptoria tritici ST99CH_1E4</name>
    <dbReference type="NCBI Taxonomy" id="1276532"/>
    <lineage>
        <taxon>Eukaryota</taxon>
        <taxon>Fungi</taxon>
        <taxon>Dikarya</taxon>
        <taxon>Ascomycota</taxon>
        <taxon>Pezizomycotina</taxon>
        <taxon>Dothideomycetes</taxon>
        <taxon>Dothideomycetidae</taxon>
        <taxon>Mycosphaerellales</taxon>
        <taxon>Mycosphaerellaceae</taxon>
        <taxon>Zymoseptoria</taxon>
    </lineage>
</organism>
<evidence type="ECO:0000256" key="1">
    <source>
        <dbReference type="SAM" id="MobiDB-lite"/>
    </source>
</evidence>
<accession>A0A2H1H9Z7</accession>
<dbReference type="AlphaFoldDB" id="A0A2H1H9Z7"/>
<dbReference type="Proteomes" id="UP000245764">
    <property type="component" value="Chromosome 20"/>
</dbReference>
<evidence type="ECO:0000313" key="2">
    <source>
        <dbReference type="EMBL" id="SMR62666.1"/>
    </source>
</evidence>
<feature type="compositionally biased region" description="Pro residues" evidence="1">
    <location>
        <begin position="125"/>
        <end position="136"/>
    </location>
</feature>
<reference evidence="3" key="1">
    <citation type="submission" date="2017-05" db="EMBL/GenBank/DDBJ databases">
        <authorList>
            <person name="Song R."/>
            <person name="Chenine A.L."/>
            <person name="Ruprecht R.M."/>
        </authorList>
    </citation>
    <scope>NUCLEOTIDE SEQUENCE [LARGE SCALE GENOMIC DNA]</scope>
</reference>
<gene>
    <name evidence="2" type="ORF">ZT1E4_G11982</name>
</gene>
<sequence length="206" mass="22344">MERTQHAQASPLKDPYGTNNMSGPYLSSADVERWADGVFCLAVVDVFDGDTSPLLSEDFPRPPTADPGNVHAAPRKTSRVQPSPLRAPRMTDPTVPVPPSDPTPSSAPTPSANRRHRHQQRGPSHPTPPMSIPVPRPIYPPQITTTTHDCERCESRATYGGCDRDRSTEVARVSYAPAGSTGRPSQFWPTCELVMTEVTPGPAGRQ</sequence>
<proteinExistence type="predicted"/>
<protein>
    <submittedName>
        <fullName evidence="2">Uncharacterized protein</fullName>
    </submittedName>
</protein>
<name>A0A2H1H9Z7_ZYMTR</name>
<dbReference type="EMBL" id="LT854271">
    <property type="protein sequence ID" value="SMR62666.1"/>
    <property type="molecule type" value="Genomic_DNA"/>
</dbReference>
<feature type="region of interest" description="Disordered" evidence="1">
    <location>
        <begin position="55"/>
        <end position="136"/>
    </location>
</feature>